<dbReference type="EMBL" id="FUWX01000048">
    <property type="protein sequence ID" value="SKA12203.1"/>
    <property type="molecule type" value="Genomic_DNA"/>
</dbReference>
<dbReference type="Pfam" id="PF03389">
    <property type="entry name" value="MobA_MobL"/>
    <property type="match status" value="1"/>
</dbReference>
<keyword evidence="3" id="KW-0175">Coiled coil</keyword>
<protein>
    <submittedName>
        <fullName evidence="5">MobA/MobL family protein</fullName>
    </submittedName>
</protein>
<accession>A0A1T4R8C3</accession>
<dbReference type="STRING" id="180163.SAMN02745174_02613"/>
<feature type="coiled-coil region" evidence="3">
    <location>
        <begin position="655"/>
        <end position="705"/>
    </location>
</feature>
<dbReference type="AlphaFoldDB" id="A0A1T4R8C3"/>
<sequence>MANYHLNMSYGKVGKTIPHFEYISATGKYTGKENEVVDEICNMPNWVNSPREFWEMADKNERINGRTYREIRIALPEELTNEENKELLNQFLKENFSNHYYSVVIHDKETQPEFDFVKKHQNIHAHIMFCPRVIDDIERKDPNKYFKKSNPKNPERGGAVKDPKWNEVEILLKLRKDWELLQNKHLEKHNIQERVSCESLSKQRQQALENGDIDKYNQLNRSPINIDRILLEKKELSDYEKELLKTHHLNREIKSIKDEIYFEMKRKRERTIKILNEFDSSISHGEKTTAFNDLLNKRTQIENNKMLLSHINNINIKNEVYSNLIPEYREKINELDSLIKEKESFTKEEFDLLAEKYNNIKFMESRIAKDDFDKEKENVLRNIASNIRKIEEENNKLNNEIQYIFANNSKNKEFLDSLEQCSKEIDTTKNINNIILATHNIESINKKLELIDKQLENSRKTTLNILSKKQYVPLEKEIHKLKEQLQSKEHLGEQKQAALLKEIIQKKEQELREIEIKCTKDMDKFIRIKESFEKKLHTNKAELNIKLQASKNIIKRNSEDLLLSTRDIKEHLKATVKNNKELLDVNKVKLDKLRTIKKSLNKDIKELEVLAYLSLTKGKYGELQDKFAKNMNRIEQIDIELIQLKENKFFNLIKIKRLEKEKEILQKDSAMLSKEFKELKASIPQEKLTEEIINTRNTLNEKEKTINEKINLILSENKELNSINSVCYELFEQYQAQEQKELPNKYLDVLSDNIPVIKNTGSWNLKLENDKEHVIRM</sequence>
<keyword evidence="2" id="KW-0184">Conjugation</keyword>
<keyword evidence="6" id="KW-1185">Reference proteome</keyword>
<name>A0A1T4R8C3_9FUSO</name>
<organism evidence="5 6">
    <name type="scientific">Cetobacterium ceti</name>
    <dbReference type="NCBI Taxonomy" id="180163"/>
    <lineage>
        <taxon>Bacteria</taxon>
        <taxon>Fusobacteriati</taxon>
        <taxon>Fusobacteriota</taxon>
        <taxon>Fusobacteriia</taxon>
        <taxon>Fusobacteriales</taxon>
        <taxon>Fusobacteriaceae</taxon>
        <taxon>Cetobacterium</taxon>
    </lineage>
</organism>
<evidence type="ECO:0000313" key="6">
    <source>
        <dbReference type="Proteomes" id="UP000191153"/>
    </source>
</evidence>
<evidence type="ECO:0000313" key="5">
    <source>
        <dbReference type="EMBL" id="SKA12203.1"/>
    </source>
</evidence>
<evidence type="ECO:0000256" key="2">
    <source>
        <dbReference type="ARBA" id="ARBA00022971"/>
    </source>
</evidence>
<feature type="domain" description="MobA/MobL protein" evidence="4">
    <location>
        <begin position="22"/>
        <end position="206"/>
    </location>
</feature>
<evidence type="ECO:0000259" key="4">
    <source>
        <dbReference type="Pfam" id="PF03389"/>
    </source>
</evidence>
<proteinExistence type="inferred from homology"/>
<feature type="coiled-coil region" evidence="3">
    <location>
        <begin position="497"/>
        <end position="524"/>
    </location>
</feature>
<comment type="similarity">
    <text evidence="1">Belongs to the MobA/MobL family.</text>
</comment>
<dbReference type="InterPro" id="IPR005053">
    <property type="entry name" value="MobA_MobL"/>
</dbReference>
<evidence type="ECO:0000256" key="1">
    <source>
        <dbReference type="ARBA" id="ARBA00010873"/>
    </source>
</evidence>
<dbReference type="OrthoDB" id="1634048at2"/>
<dbReference type="Proteomes" id="UP000191153">
    <property type="component" value="Unassembled WGS sequence"/>
</dbReference>
<dbReference type="RefSeq" id="WP_078695005.1">
    <property type="nucleotide sequence ID" value="NZ_FUWX01000048.1"/>
</dbReference>
<evidence type="ECO:0000256" key="3">
    <source>
        <dbReference type="SAM" id="Coils"/>
    </source>
</evidence>
<dbReference type="Gene3D" id="3.30.930.30">
    <property type="match status" value="1"/>
</dbReference>
<feature type="coiled-coil region" evidence="3">
    <location>
        <begin position="380"/>
        <end position="407"/>
    </location>
</feature>
<gene>
    <name evidence="5" type="ORF">SAMN02745174_02613</name>
</gene>
<reference evidence="5 6" key="1">
    <citation type="submission" date="2017-02" db="EMBL/GenBank/DDBJ databases">
        <authorList>
            <person name="Peterson S.W."/>
        </authorList>
    </citation>
    <scope>NUCLEOTIDE SEQUENCE [LARGE SCALE GENOMIC DNA]</scope>
    <source>
        <strain evidence="5 6">ATCC 700028</strain>
    </source>
</reference>